<evidence type="ECO:0000313" key="1">
    <source>
        <dbReference type="EMBL" id="MCO8273475.1"/>
    </source>
</evidence>
<dbReference type="RefSeq" id="WP_253239549.1">
    <property type="nucleotide sequence ID" value="NZ_JAMYJR010000026.1"/>
</dbReference>
<dbReference type="EMBL" id="JAMYJR010000026">
    <property type="protein sequence ID" value="MCO8273475.1"/>
    <property type="molecule type" value="Genomic_DNA"/>
</dbReference>
<name>A0ABT1DU50_9ACTN</name>
<organism evidence="1 2">
    <name type="scientific">Paractinoplanes aksuensis</name>
    <dbReference type="NCBI Taxonomy" id="2939490"/>
    <lineage>
        <taxon>Bacteria</taxon>
        <taxon>Bacillati</taxon>
        <taxon>Actinomycetota</taxon>
        <taxon>Actinomycetes</taxon>
        <taxon>Micromonosporales</taxon>
        <taxon>Micromonosporaceae</taxon>
        <taxon>Paractinoplanes</taxon>
    </lineage>
</organism>
<proteinExistence type="predicted"/>
<comment type="caution">
    <text evidence="1">The sequence shown here is derived from an EMBL/GenBank/DDBJ whole genome shotgun (WGS) entry which is preliminary data.</text>
</comment>
<dbReference type="Proteomes" id="UP001523369">
    <property type="component" value="Unassembled WGS sequence"/>
</dbReference>
<gene>
    <name evidence="1" type="ORF">M1L60_23045</name>
</gene>
<reference evidence="1 2" key="1">
    <citation type="submission" date="2022-06" db="EMBL/GenBank/DDBJ databases">
        <title>New Species of the Genus Actinoplanes, ActinopZanes ferrugineus.</title>
        <authorList>
            <person name="Ding P."/>
        </authorList>
    </citation>
    <scope>NUCLEOTIDE SEQUENCE [LARGE SCALE GENOMIC DNA]</scope>
    <source>
        <strain evidence="1 2">TRM88003</strain>
    </source>
</reference>
<protein>
    <submittedName>
        <fullName evidence="1">Uncharacterized protein</fullName>
    </submittedName>
</protein>
<sequence>MAALIMVRPGHDWQATGGLFEWTLEYLIPRLDDQKTAAWLRMVVAEDLGSLWIPDLPDAGREEIYALLRSDLVAAAHRELPEGPAKSDALAQLRELVALARSAS</sequence>
<evidence type="ECO:0000313" key="2">
    <source>
        <dbReference type="Proteomes" id="UP001523369"/>
    </source>
</evidence>
<keyword evidence="2" id="KW-1185">Reference proteome</keyword>
<accession>A0ABT1DU50</accession>